<protein>
    <recommendedName>
        <fullName evidence="3">histidine kinase</fullName>
        <ecNumber evidence="3">2.7.13.3</ecNumber>
    </recommendedName>
</protein>
<dbReference type="InterPro" id="IPR003661">
    <property type="entry name" value="HisK_dim/P_dom"/>
</dbReference>
<evidence type="ECO:0000256" key="8">
    <source>
        <dbReference type="ARBA" id="ARBA00022692"/>
    </source>
</evidence>
<dbReference type="CDD" id="cd16922">
    <property type="entry name" value="HATPase_EvgS-ArcB-TorS-like"/>
    <property type="match status" value="1"/>
</dbReference>
<keyword evidence="14 17" id="KW-0472">Membrane</keyword>
<dbReference type="InterPro" id="IPR036890">
    <property type="entry name" value="HATPase_C_sf"/>
</dbReference>
<comment type="subcellular location">
    <subcellularLocation>
        <location evidence="2">Cell inner membrane</location>
        <topology evidence="2">Multi-pass membrane protein</topology>
    </subcellularLocation>
</comment>
<evidence type="ECO:0000256" key="17">
    <source>
        <dbReference type="SAM" id="Phobius"/>
    </source>
</evidence>
<organism evidence="21 22">
    <name type="scientific">Candidatus Barnesiella excrementipullorum</name>
    <dbReference type="NCBI Taxonomy" id="2838479"/>
    <lineage>
        <taxon>Bacteria</taxon>
        <taxon>Pseudomonadati</taxon>
        <taxon>Bacteroidota</taxon>
        <taxon>Bacteroidia</taxon>
        <taxon>Bacteroidales</taxon>
        <taxon>Barnesiellaceae</taxon>
        <taxon>Barnesiella</taxon>
    </lineage>
</organism>
<dbReference type="PROSITE" id="PS50110">
    <property type="entry name" value="RESPONSE_REGULATORY"/>
    <property type="match status" value="1"/>
</dbReference>
<evidence type="ECO:0000256" key="1">
    <source>
        <dbReference type="ARBA" id="ARBA00000085"/>
    </source>
</evidence>
<feature type="modified residue" description="Phosphohistidine" evidence="15">
    <location>
        <position position="761"/>
    </location>
</feature>
<keyword evidence="6 16" id="KW-0597">Phosphoprotein</keyword>
<keyword evidence="7" id="KW-0808">Transferase</keyword>
<keyword evidence="13" id="KW-0902">Two-component regulatory system</keyword>
<evidence type="ECO:0000256" key="16">
    <source>
        <dbReference type="PROSITE-ProRule" id="PRU00169"/>
    </source>
</evidence>
<dbReference type="InterPro" id="IPR003594">
    <property type="entry name" value="HATPase_dom"/>
</dbReference>
<dbReference type="PANTHER" id="PTHR43047">
    <property type="entry name" value="TWO-COMPONENT HISTIDINE PROTEIN KINASE"/>
    <property type="match status" value="1"/>
</dbReference>
<dbReference type="PANTHER" id="PTHR43047:SF72">
    <property type="entry name" value="OSMOSENSING HISTIDINE PROTEIN KINASE SLN1"/>
    <property type="match status" value="1"/>
</dbReference>
<dbReference type="SMART" id="SM00388">
    <property type="entry name" value="HisKA"/>
    <property type="match status" value="1"/>
</dbReference>
<keyword evidence="4" id="KW-1003">Cell membrane</keyword>
<dbReference type="EC" id="2.7.13.3" evidence="3"/>
<dbReference type="GO" id="GO:0005886">
    <property type="term" value="C:plasma membrane"/>
    <property type="evidence" value="ECO:0007669"/>
    <property type="project" value="UniProtKB-SubCell"/>
</dbReference>
<evidence type="ECO:0000256" key="2">
    <source>
        <dbReference type="ARBA" id="ARBA00004429"/>
    </source>
</evidence>
<dbReference type="InterPro" id="IPR036097">
    <property type="entry name" value="HisK_dim/P_sf"/>
</dbReference>
<feature type="transmembrane region" description="Helical" evidence="17">
    <location>
        <begin position="284"/>
        <end position="306"/>
    </location>
</feature>
<feature type="domain" description="HPt" evidence="20">
    <location>
        <begin position="722"/>
        <end position="816"/>
    </location>
</feature>
<evidence type="ECO:0000256" key="4">
    <source>
        <dbReference type="ARBA" id="ARBA00022475"/>
    </source>
</evidence>
<dbReference type="SUPFAM" id="SSF52172">
    <property type="entry name" value="CheY-like"/>
    <property type="match status" value="1"/>
</dbReference>
<evidence type="ECO:0000256" key="13">
    <source>
        <dbReference type="ARBA" id="ARBA00023012"/>
    </source>
</evidence>
<comment type="catalytic activity">
    <reaction evidence="1">
        <text>ATP + protein L-histidine = ADP + protein N-phospho-L-histidine.</text>
        <dbReference type="EC" id="2.7.13.3"/>
    </reaction>
</comment>
<dbReference type="PRINTS" id="PR00344">
    <property type="entry name" value="BCTRLSENSOR"/>
</dbReference>
<dbReference type="InterPro" id="IPR005467">
    <property type="entry name" value="His_kinase_dom"/>
</dbReference>
<evidence type="ECO:0000256" key="12">
    <source>
        <dbReference type="ARBA" id="ARBA00022989"/>
    </source>
</evidence>
<dbReference type="GO" id="GO:0009927">
    <property type="term" value="F:histidine phosphotransfer kinase activity"/>
    <property type="evidence" value="ECO:0007669"/>
    <property type="project" value="TreeGrafter"/>
</dbReference>
<evidence type="ECO:0000259" key="20">
    <source>
        <dbReference type="PROSITE" id="PS50894"/>
    </source>
</evidence>
<sequence>MRRYYKSVKYTVIGGYVVLTALLLVSLWLVLDKMSQLSALDNLEMELYEKRLRTNEAFTALYKVETMGQTIDFTKTSDYVAYTTAVDEALAAVDSLKTLGSDSSLVLRADSIHILLLEKVGNMRRFIKAAASESARKDAQLVAMLAHQDTLLAVRSEQYRLMARSDSMMVADQKKGFWSKLARVFSGGRYRQEYDSLQHANAELSVYGDSLASRLRSIEAGYAETRDSVQNVLAWHRMRLERDNRLLSMQINRLVYEYEQELASLIVHRSMNNEQVRREILNTIFWVALIAIFIAFAFGAGIWLILNRNNLYKSELEEANRKTTALLDAREKMMLAITHDFKAPLGSIIGYISLLRRLVQGERQQFYLDNMRDSSEHLLELVNSLLDFYRLDSDKMSVTRVAFNPDALFEKEALTFRPVAEAKGVKLHVVGVEDSGRLCVGDPIKLRQIVDNLLSNAVKFTDSGAVVLRYAVSDREVAFSVSDTGCGMDEEDVERIFGEFTRLSAAQGKEGFGLGLSITRKLVVLLGGTIEVSSEPGQGSTFSIRVPVEPSAGENEDEPAVPFAGLRALLLDDDNLQLAMFEGQLELLGVQVASCSHVEDAISYLRHEPCDLFFTDIQMPEADGFELMRRLRAESDGRMRRVPVVAVSARSDMDMDMLRKHGFAAMLAKPFSQQELCSVLSSVTQRGEVAPPLPEVTEPVVQPADEVSGYHFDALTAFAAGDDTACRNILITCRDELQGQIAEMNAAFIAGDAERLSRVAHKWVPLFTMLGVEDKLPLLRKIEHPVGDEVPRPAAEKVIQEAEAIVAALQELLQEKKDER</sequence>
<dbReference type="InterPro" id="IPR001789">
    <property type="entry name" value="Sig_transdc_resp-reg_receiver"/>
</dbReference>
<dbReference type="CDD" id="cd17546">
    <property type="entry name" value="REC_hyHK_CKI1_RcsC-like"/>
    <property type="match status" value="1"/>
</dbReference>
<dbReference type="InterPro" id="IPR008207">
    <property type="entry name" value="Sig_transdc_His_kin_Hpt_dom"/>
</dbReference>
<feature type="domain" description="Histidine kinase" evidence="18">
    <location>
        <begin position="336"/>
        <end position="550"/>
    </location>
</feature>
<dbReference type="InterPro" id="IPR036641">
    <property type="entry name" value="HPT_dom_sf"/>
</dbReference>
<keyword evidence="5" id="KW-0997">Cell inner membrane</keyword>
<feature type="modified residue" description="4-aspartylphosphate" evidence="16">
    <location>
        <position position="616"/>
    </location>
</feature>
<reference evidence="21" key="2">
    <citation type="submission" date="2021-04" db="EMBL/GenBank/DDBJ databases">
        <authorList>
            <person name="Gilroy R."/>
        </authorList>
    </citation>
    <scope>NUCLEOTIDE SEQUENCE</scope>
    <source>
        <strain evidence="21">ChiHjej12B11-16260</strain>
    </source>
</reference>
<dbReference type="Pfam" id="PF00512">
    <property type="entry name" value="HisKA"/>
    <property type="match status" value="1"/>
</dbReference>
<dbReference type="InterPro" id="IPR011006">
    <property type="entry name" value="CheY-like_superfamily"/>
</dbReference>
<dbReference type="Pfam" id="PF02518">
    <property type="entry name" value="HATPase_c"/>
    <property type="match status" value="1"/>
</dbReference>
<keyword evidence="8 17" id="KW-0812">Transmembrane</keyword>
<dbReference type="InterPro" id="IPR004358">
    <property type="entry name" value="Sig_transdc_His_kin-like_C"/>
</dbReference>
<evidence type="ECO:0000256" key="3">
    <source>
        <dbReference type="ARBA" id="ARBA00012438"/>
    </source>
</evidence>
<dbReference type="SUPFAM" id="SSF55874">
    <property type="entry name" value="ATPase domain of HSP90 chaperone/DNA topoisomerase II/histidine kinase"/>
    <property type="match status" value="1"/>
</dbReference>
<evidence type="ECO:0000256" key="11">
    <source>
        <dbReference type="ARBA" id="ARBA00022840"/>
    </source>
</evidence>
<reference evidence="21" key="1">
    <citation type="journal article" date="2021" name="PeerJ">
        <title>Extensive microbial diversity within the chicken gut microbiome revealed by metagenomics and culture.</title>
        <authorList>
            <person name="Gilroy R."/>
            <person name="Ravi A."/>
            <person name="Getino M."/>
            <person name="Pursley I."/>
            <person name="Horton D.L."/>
            <person name="Alikhan N.F."/>
            <person name="Baker D."/>
            <person name="Gharbi K."/>
            <person name="Hall N."/>
            <person name="Watson M."/>
            <person name="Adriaenssens E.M."/>
            <person name="Foster-Nyarko E."/>
            <person name="Jarju S."/>
            <person name="Secka A."/>
            <person name="Antonio M."/>
            <person name="Oren A."/>
            <person name="Chaudhuri R.R."/>
            <person name="La Ragione R."/>
            <person name="Hildebrand F."/>
            <person name="Pallen M.J."/>
        </authorList>
    </citation>
    <scope>NUCLEOTIDE SEQUENCE</scope>
    <source>
        <strain evidence="21">ChiHjej12B11-16260</strain>
    </source>
</reference>
<evidence type="ECO:0000256" key="10">
    <source>
        <dbReference type="ARBA" id="ARBA00022777"/>
    </source>
</evidence>
<dbReference type="Gene3D" id="1.10.287.130">
    <property type="match status" value="1"/>
</dbReference>
<accession>A0A9D1VQR2</accession>
<evidence type="ECO:0000256" key="7">
    <source>
        <dbReference type="ARBA" id="ARBA00022679"/>
    </source>
</evidence>
<feature type="domain" description="Response regulatory" evidence="19">
    <location>
        <begin position="567"/>
        <end position="684"/>
    </location>
</feature>
<dbReference type="GO" id="GO:0000155">
    <property type="term" value="F:phosphorelay sensor kinase activity"/>
    <property type="evidence" value="ECO:0007669"/>
    <property type="project" value="InterPro"/>
</dbReference>
<comment type="caution">
    <text evidence="21">The sequence shown here is derived from an EMBL/GenBank/DDBJ whole genome shotgun (WGS) entry which is preliminary data.</text>
</comment>
<dbReference type="Proteomes" id="UP000824246">
    <property type="component" value="Unassembled WGS sequence"/>
</dbReference>
<keyword evidence="12 17" id="KW-1133">Transmembrane helix</keyword>
<evidence type="ECO:0000256" key="14">
    <source>
        <dbReference type="ARBA" id="ARBA00023136"/>
    </source>
</evidence>
<dbReference type="Gene3D" id="1.20.120.160">
    <property type="entry name" value="HPT domain"/>
    <property type="match status" value="1"/>
</dbReference>
<dbReference type="EMBL" id="DXFB01000001">
    <property type="protein sequence ID" value="HIX44597.1"/>
    <property type="molecule type" value="Genomic_DNA"/>
</dbReference>
<evidence type="ECO:0000313" key="21">
    <source>
        <dbReference type="EMBL" id="HIX44597.1"/>
    </source>
</evidence>
<dbReference type="FunFam" id="1.10.287.130:FF:000120">
    <property type="entry name" value="RteA, two-component system histidine kinase, with response regulator receiver domain"/>
    <property type="match status" value="1"/>
</dbReference>
<dbReference type="SMART" id="SM00448">
    <property type="entry name" value="REC"/>
    <property type="match status" value="1"/>
</dbReference>
<proteinExistence type="predicted"/>
<keyword evidence="11" id="KW-0067">ATP-binding</keyword>
<dbReference type="PROSITE" id="PS50109">
    <property type="entry name" value="HIS_KIN"/>
    <property type="match status" value="1"/>
</dbReference>
<keyword evidence="10 21" id="KW-0418">Kinase</keyword>
<dbReference type="Gene3D" id="3.30.565.10">
    <property type="entry name" value="Histidine kinase-like ATPase, C-terminal domain"/>
    <property type="match status" value="1"/>
</dbReference>
<feature type="transmembrane region" description="Helical" evidence="17">
    <location>
        <begin position="12"/>
        <end position="31"/>
    </location>
</feature>
<dbReference type="CDD" id="cd00082">
    <property type="entry name" value="HisKA"/>
    <property type="match status" value="1"/>
</dbReference>
<evidence type="ECO:0000256" key="9">
    <source>
        <dbReference type="ARBA" id="ARBA00022741"/>
    </source>
</evidence>
<dbReference type="FunFam" id="3.30.565.10:FF:000023">
    <property type="entry name" value="PAS domain-containing sensor histidine kinase"/>
    <property type="match status" value="1"/>
</dbReference>
<evidence type="ECO:0000313" key="22">
    <source>
        <dbReference type="Proteomes" id="UP000824246"/>
    </source>
</evidence>
<dbReference type="AlphaFoldDB" id="A0A9D1VQR2"/>
<evidence type="ECO:0000259" key="18">
    <source>
        <dbReference type="PROSITE" id="PS50109"/>
    </source>
</evidence>
<dbReference type="Pfam" id="PF00072">
    <property type="entry name" value="Response_reg"/>
    <property type="match status" value="1"/>
</dbReference>
<dbReference type="GO" id="GO:0005524">
    <property type="term" value="F:ATP binding"/>
    <property type="evidence" value="ECO:0007669"/>
    <property type="project" value="UniProtKB-KW"/>
</dbReference>
<name>A0A9D1VQR2_9BACT</name>
<evidence type="ECO:0000256" key="15">
    <source>
        <dbReference type="PROSITE-ProRule" id="PRU00110"/>
    </source>
</evidence>
<gene>
    <name evidence="21" type="ORF">H9982_00070</name>
</gene>
<dbReference type="SUPFAM" id="SSF47226">
    <property type="entry name" value="Histidine-containing phosphotransfer domain, HPT domain"/>
    <property type="match status" value="1"/>
</dbReference>
<dbReference type="SMART" id="SM00387">
    <property type="entry name" value="HATPase_c"/>
    <property type="match status" value="1"/>
</dbReference>
<dbReference type="PROSITE" id="PS50894">
    <property type="entry name" value="HPT"/>
    <property type="match status" value="1"/>
</dbReference>
<evidence type="ECO:0000256" key="6">
    <source>
        <dbReference type="ARBA" id="ARBA00022553"/>
    </source>
</evidence>
<dbReference type="SUPFAM" id="SSF47384">
    <property type="entry name" value="Homodimeric domain of signal transducing histidine kinase"/>
    <property type="match status" value="1"/>
</dbReference>
<dbReference type="Gene3D" id="3.40.50.2300">
    <property type="match status" value="1"/>
</dbReference>
<evidence type="ECO:0000256" key="5">
    <source>
        <dbReference type="ARBA" id="ARBA00022519"/>
    </source>
</evidence>
<keyword evidence="9" id="KW-0547">Nucleotide-binding</keyword>
<evidence type="ECO:0000259" key="19">
    <source>
        <dbReference type="PROSITE" id="PS50110"/>
    </source>
</evidence>